<name>W7EQM6_BIPV3</name>
<organism evidence="2 3">
    <name type="scientific">Bipolaris victoriae (strain FI3)</name>
    <name type="common">Victoria blight of oats agent</name>
    <name type="synonym">Cochliobolus victoriae</name>
    <dbReference type="NCBI Taxonomy" id="930091"/>
    <lineage>
        <taxon>Eukaryota</taxon>
        <taxon>Fungi</taxon>
        <taxon>Dikarya</taxon>
        <taxon>Ascomycota</taxon>
        <taxon>Pezizomycotina</taxon>
        <taxon>Dothideomycetes</taxon>
        <taxon>Pleosporomycetidae</taxon>
        <taxon>Pleosporales</taxon>
        <taxon>Pleosporineae</taxon>
        <taxon>Pleosporaceae</taxon>
        <taxon>Bipolaris</taxon>
    </lineage>
</organism>
<accession>W7EQM6</accession>
<feature type="non-terminal residue" evidence="2">
    <location>
        <position position="1"/>
    </location>
</feature>
<dbReference type="AlphaFoldDB" id="W7EQM6"/>
<feature type="compositionally biased region" description="Polar residues" evidence="1">
    <location>
        <begin position="82"/>
        <end position="96"/>
    </location>
</feature>
<evidence type="ECO:0000256" key="1">
    <source>
        <dbReference type="SAM" id="MobiDB-lite"/>
    </source>
</evidence>
<reference evidence="2 3" key="1">
    <citation type="journal article" date="2013" name="PLoS Genet.">
        <title>Comparative genome structure, secondary metabolite, and effector coding capacity across Cochliobolus pathogens.</title>
        <authorList>
            <person name="Condon B.J."/>
            <person name="Leng Y."/>
            <person name="Wu D."/>
            <person name="Bushley K.E."/>
            <person name="Ohm R.A."/>
            <person name="Otillar R."/>
            <person name="Martin J."/>
            <person name="Schackwitz W."/>
            <person name="Grimwood J."/>
            <person name="MohdZainudin N."/>
            <person name="Xue C."/>
            <person name="Wang R."/>
            <person name="Manning V.A."/>
            <person name="Dhillon B."/>
            <person name="Tu Z.J."/>
            <person name="Steffenson B.J."/>
            <person name="Salamov A."/>
            <person name="Sun H."/>
            <person name="Lowry S."/>
            <person name="LaButti K."/>
            <person name="Han J."/>
            <person name="Copeland A."/>
            <person name="Lindquist E."/>
            <person name="Barry K."/>
            <person name="Schmutz J."/>
            <person name="Baker S.E."/>
            <person name="Ciuffetti L.M."/>
            <person name="Grigoriev I.V."/>
            <person name="Zhong S."/>
            <person name="Turgeon B.G."/>
        </authorList>
    </citation>
    <scope>NUCLEOTIDE SEQUENCE [LARGE SCALE GENOMIC DNA]</scope>
    <source>
        <strain evidence="2 3">FI3</strain>
    </source>
</reference>
<sequence length="96" mass="10370">FGASGLAGVLHVVVARGFGRRPLFAGGLLQSLRWQMKQSDCYQSAWFGTVLSRFNKTACPACPATQRVQVVTSGWDYGSQDVGKTQRPSSTPLSPH</sequence>
<gene>
    <name evidence="2" type="ORF">COCVIDRAFT_95573</name>
</gene>
<keyword evidence="3" id="KW-1185">Reference proteome</keyword>
<protein>
    <submittedName>
        <fullName evidence="2">Uncharacterized protein</fullName>
    </submittedName>
</protein>
<evidence type="ECO:0000313" key="3">
    <source>
        <dbReference type="Proteomes" id="UP000054337"/>
    </source>
</evidence>
<proteinExistence type="predicted"/>
<dbReference type="HOGENOM" id="CLU_2365189_0_0_1"/>
<dbReference type="Proteomes" id="UP000054337">
    <property type="component" value="Unassembled WGS sequence"/>
</dbReference>
<dbReference type="EMBL" id="KI968721">
    <property type="protein sequence ID" value="EUN28380.1"/>
    <property type="molecule type" value="Genomic_DNA"/>
</dbReference>
<dbReference type="GeneID" id="26260070"/>
<evidence type="ECO:0000313" key="2">
    <source>
        <dbReference type="EMBL" id="EUN28380.1"/>
    </source>
</evidence>
<feature type="region of interest" description="Disordered" evidence="1">
    <location>
        <begin position="77"/>
        <end position="96"/>
    </location>
</feature>
<dbReference type="RefSeq" id="XP_014557976.1">
    <property type="nucleotide sequence ID" value="XM_014702490.1"/>
</dbReference>